<dbReference type="PANTHER" id="PTHR43163">
    <property type="entry name" value="DIPEPTIDE TRANSPORT SYSTEM PERMEASE PROTEIN DPPB-RELATED"/>
    <property type="match status" value="1"/>
</dbReference>
<evidence type="ECO:0000256" key="4">
    <source>
        <dbReference type="ARBA" id="ARBA00022692"/>
    </source>
</evidence>
<name>A0A1I4VRP3_9BACT</name>
<feature type="transmembrane region" description="Helical" evidence="7">
    <location>
        <begin position="103"/>
        <end position="122"/>
    </location>
</feature>
<protein>
    <submittedName>
        <fullName evidence="9">Peptide/nickel transport system permease protein</fullName>
    </submittedName>
</protein>
<proteinExistence type="inferred from homology"/>
<organism evidence="9 10">
    <name type="scientific">Thermodesulforhabdus norvegica</name>
    <dbReference type="NCBI Taxonomy" id="39841"/>
    <lineage>
        <taxon>Bacteria</taxon>
        <taxon>Pseudomonadati</taxon>
        <taxon>Thermodesulfobacteriota</taxon>
        <taxon>Syntrophobacteria</taxon>
        <taxon>Syntrophobacterales</taxon>
        <taxon>Thermodesulforhabdaceae</taxon>
        <taxon>Thermodesulforhabdus</taxon>
    </lineage>
</organism>
<feature type="transmembrane region" description="Helical" evidence="7">
    <location>
        <begin position="197"/>
        <end position="219"/>
    </location>
</feature>
<comment type="similarity">
    <text evidence="7">Belongs to the binding-protein-dependent transport system permease family.</text>
</comment>
<dbReference type="RefSeq" id="WP_093396132.1">
    <property type="nucleotide sequence ID" value="NZ_FOUU01000011.1"/>
</dbReference>
<dbReference type="Pfam" id="PF19300">
    <property type="entry name" value="BPD_transp_1_N"/>
    <property type="match status" value="1"/>
</dbReference>
<evidence type="ECO:0000259" key="8">
    <source>
        <dbReference type="PROSITE" id="PS50928"/>
    </source>
</evidence>
<evidence type="ECO:0000313" key="9">
    <source>
        <dbReference type="EMBL" id="SFN03951.1"/>
    </source>
</evidence>
<dbReference type="InterPro" id="IPR000515">
    <property type="entry name" value="MetI-like"/>
</dbReference>
<keyword evidence="4 7" id="KW-0812">Transmembrane</keyword>
<reference evidence="10" key="1">
    <citation type="submission" date="2016-10" db="EMBL/GenBank/DDBJ databases">
        <authorList>
            <person name="Varghese N."/>
            <person name="Submissions S."/>
        </authorList>
    </citation>
    <scope>NUCLEOTIDE SEQUENCE [LARGE SCALE GENOMIC DNA]</scope>
    <source>
        <strain evidence="10">DSM 9990</strain>
    </source>
</reference>
<sequence length="334" mass="37596">MLRFILNRLVSLVLTVLGISVLVFLMIHITPGDPAEMMLGERASEQALKEMRERLGLDQPIYVQYGRFLSRLVHGDLGRALRTNEKVTKEIAERFPATVELSVMAMIFAISIGMTAGIISATRQYSIFDYLSMFFSLVGVSMPIFWLGLVLIILFSLQLGWLPLSGRLSYDIHLETITNFYIIDSILTKNWVALKDALWHLLLPAFTLSTIPMAIIARITRSSMLEVLRQDYIRTARAKGLSLWVIYYKHALRNALIPIVTVIGLQFGILLGGAILTETIFAWPGIGLWLLNAVYARDFNAVQGGTMLIATTFVTINMLVDVLYAWINPRIRVS</sequence>
<feature type="transmembrane region" description="Helical" evidence="7">
    <location>
        <begin position="9"/>
        <end position="29"/>
    </location>
</feature>
<dbReference type="Proteomes" id="UP000199611">
    <property type="component" value="Unassembled WGS sequence"/>
</dbReference>
<dbReference type="STRING" id="39841.SAMN05660836_02432"/>
<dbReference type="Pfam" id="PF00528">
    <property type="entry name" value="BPD_transp_1"/>
    <property type="match status" value="1"/>
</dbReference>
<dbReference type="CDD" id="cd06261">
    <property type="entry name" value="TM_PBP2"/>
    <property type="match status" value="1"/>
</dbReference>
<evidence type="ECO:0000256" key="6">
    <source>
        <dbReference type="ARBA" id="ARBA00023136"/>
    </source>
</evidence>
<dbReference type="EMBL" id="FOUU01000011">
    <property type="protein sequence ID" value="SFN03951.1"/>
    <property type="molecule type" value="Genomic_DNA"/>
</dbReference>
<dbReference type="OrthoDB" id="9778910at2"/>
<evidence type="ECO:0000313" key="10">
    <source>
        <dbReference type="Proteomes" id="UP000199611"/>
    </source>
</evidence>
<dbReference type="InterPro" id="IPR045621">
    <property type="entry name" value="BPD_transp_1_N"/>
</dbReference>
<feature type="transmembrane region" description="Helical" evidence="7">
    <location>
        <begin position="255"/>
        <end position="274"/>
    </location>
</feature>
<keyword evidence="3" id="KW-1003">Cell membrane</keyword>
<feature type="transmembrane region" description="Helical" evidence="7">
    <location>
        <begin position="134"/>
        <end position="157"/>
    </location>
</feature>
<dbReference type="PANTHER" id="PTHR43163:SF6">
    <property type="entry name" value="DIPEPTIDE TRANSPORT SYSTEM PERMEASE PROTEIN DPPB-RELATED"/>
    <property type="match status" value="1"/>
</dbReference>
<evidence type="ECO:0000256" key="3">
    <source>
        <dbReference type="ARBA" id="ARBA00022475"/>
    </source>
</evidence>
<evidence type="ECO:0000256" key="7">
    <source>
        <dbReference type="RuleBase" id="RU363032"/>
    </source>
</evidence>
<dbReference type="GO" id="GO:0055085">
    <property type="term" value="P:transmembrane transport"/>
    <property type="evidence" value="ECO:0007669"/>
    <property type="project" value="InterPro"/>
</dbReference>
<feature type="domain" description="ABC transmembrane type-1" evidence="8">
    <location>
        <begin position="95"/>
        <end position="324"/>
    </location>
</feature>
<evidence type="ECO:0000256" key="5">
    <source>
        <dbReference type="ARBA" id="ARBA00022989"/>
    </source>
</evidence>
<dbReference type="Gene3D" id="1.10.3720.10">
    <property type="entry name" value="MetI-like"/>
    <property type="match status" value="1"/>
</dbReference>
<dbReference type="PROSITE" id="PS50928">
    <property type="entry name" value="ABC_TM1"/>
    <property type="match status" value="1"/>
</dbReference>
<dbReference type="InterPro" id="IPR035906">
    <property type="entry name" value="MetI-like_sf"/>
</dbReference>
<dbReference type="GO" id="GO:0005886">
    <property type="term" value="C:plasma membrane"/>
    <property type="evidence" value="ECO:0007669"/>
    <property type="project" value="UniProtKB-SubCell"/>
</dbReference>
<feature type="transmembrane region" description="Helical" evidence="7">
    <location>
        <begin position="308"/>
        <end position="327"/>
    </location>
</feature>
<keyword evidence="6 7" id="KW-0472">Membrane</keyword>
<accession>A0A1I4VRP3</accession>
<gene>
    <name evidence="9" type="ORF">SAMN05660836_02432</name>
</gene>
<evidence type="ECO:0000256" key="1">
    <source>
        <dbReference type="ARBA" id="ARBA00004651"/>
    </source>
</evidence>
<keyword evidence="2 7" id="KW-0813">Transport</keyword>
<keyword evidence="10" id="KW-1185">Reference proteome</keyword>
<comment type="subcellular location">
    <subcellularLocation>
        <location evidence="1 7">Cell membrane</location>
        <topology evidence="1 7">Multi-pass membrane protein</topology>
    </subcellularLocation>
</comment>
<evidence type="ECO:0000256" key="2">
    <source>
        <dbReference type="ARBA" id="ARBA00022448"/>
    </source>
</evidence>
<dbReference type="AlphaFoldDB" id="A0A1I4VRP3"/>
<keyword evidence="5 7" id="KW-1133">Transmembrane helix</keyword>
<dbReference type="SUPFAM" id="SSF161098">
    <property type="entry name" value="MetI-like"/>
    <property type="match status" value="1"/>
</dbReference>